<dbReference type="PIRSF" id="PIRSF002465">
    <property type="entry name" value="Phsphlp_syn_PlsX"/>
    <property type="match status" value="1"/>
</dbReference>
<name>A0A844FS80_9FIRM</name>
<comment type="caution">
    <text evidence="11">The sequence shown here is derived from an EMBL/GenBank/DDBJ whole genome shotgun (WGS) entry which is preliminary data.</text>
</comment>
<evidence type="ECO:0000256" key="4">
    <source>
        <dbReference type="ARBA" id="ARBA00022679"/>
    </source>
</evidence>
<keyword evidence="7 10" id="KW-1208">Phospholipid metabolism</keyword>
<evidence type="ECO:0000256" key="5">
    <source>
        <dbReference type="ARBA" id="ARBA00023098"/>
    </source>
</evidence>
<evidence type="ECO:0000256" key="7">
    <source>
        <dbReference type="ARBA" id="ARBA00023264"/>
    </source>
</evidence>
<dbReference type="PANTHER" id="PTHR30100:SF1">
    <property type="entry name" value="PHOSPHATE ACYLTRANSFERASE"/>
    <property type="match status" value="1"/>
</dbReference>
<keyword evidence="12" id="KW-1185">Reference proteome</keyword>
<comment type="pathway">
    <text evidence="10">Lipid metabolism; phospholipid metabolism.</text>
</comment>
<dbReference type="InterPro" id="IPR012281">
    <property type="entry name" value="Phospholipid_synth_PlsX-like"/>
</dbReference>
<proteinExistence type="inferred from homology"/>
<comment type="catalytic activity">
    <reaction evidence="1 10">
        <text>a fatty acyl-[ACP] + phosphate = an acyl phosphate + holo-[ACP]</text>
        <dbReference type="Rhea" id="RHEA:42292"/>
        <dbReference type="Rhea" id="RHEA-COMP:9685"/>
        <dbReference type="Rhea" id="RHEA-COMP:14125"/>
        <dbReference type="ChEBI" id="CHEBI:43474"/>
        <dbReference type="ChEBI" id="CHEBI:59918"/>
        <dbReference type="ChEBI" id="CHEBI:64479"/>
        <dbReference type="ChEBI" id="CHEBI:138651"/>
        <dbReference type="EC" id="2.3.1.274"/>
    </reaction>
</comment>
<comment type="similarity">
    <text evidence="10">Belongs to the PlsX family.</text>
</comment>
<comment type="function">
    <text evidence="10">Catalyzes the reversible formation of acyl-phosphate (acyl-PO(4)) from acyl-[acyl-carrier-protein] (acyl-ACP). This enzyme utilizes acyl-ACP as fatty acyl donor, but not acyl-CoA.</text>
</comment>
<dbReference type="EC" id="2.3.1.274" evidence="8 10"/>
<sequence length="329" mass="35282">MMRIAVDAMSGDLGSAPVVEACRNFASEHRDATLVVVGKMEELESLKDLDNVEIVDARDVVKMTDSVMGVRRKKESSLVKALMMARNDEVDGVVSCGSTGAYYTAAMLFVKRIEGVSKSCLMATLPTFNGHGTCLLDVGANAENTAEQLGDFAIMGSLYCKNVRDIGNPKVALLNIGVEPHKGDEMHQNAYKLLTEMKDAGKVNFVGNIEGRDILKGDADVIVTDGFSGNIALKSTEGAALIVMKAVKEGLMSSTRGKIGALIAKPAIYSVKDKFDYKTVGGALMMGFDHALVKAHGASDAQAFESAMFLTYKMIENHVVDQLREGLKA</sequence>
<comment type="subunit">
    <text evidence="9 10">Homodimer. Probably interacts with PlsY.</text>
</comment>
<reference evidence="11 12" key="1">
    <citation type="submission" date="2019-08" db="EMBL/GenBank/DDBJ databases">
        <title>In-depth cultivation of the pig gut microbiome towards novel bacterial diversity and tailored functional studies.</title>
        <authorList>
            <person name="Wylensek D."/>
            <person name="Hitch T.C.A."/>
            <person name="Clavel T."/>
        </authorList>
    </citation>
    <scope>NUCLEOTIDE SEQUENCE [LARGE SCALE GENOMIC DNA]</scope>
    <source>
        <strain evidence="11 12">CA-Schmier-601-WT-3</strain>
    </source>
</reference>
<dbReference type="GO" id="GO:0043811">
    <property type="term" value="F:phosphate:acyl-[acyl carrier protein] acyltransferase activity"/>
    <property type="evidence" value="ECO:0007669"/>
    <property type="project" value="UniProtKB-UniRule"/>
</dbReference>
<protein>
    <recommendedName>
        <fullName evidence="8 10">Phosphate acyltransferase</fullName>
        <ecNumber evidence="8 10">2.3.1.274</ecNumber>
    </recommendedName>
    <alternativeName>
        <fullName evidence="10">Acyl-ACP phosphotransacylase</fullName>
    </alternativeName>
    <alternativeName>
        <fullName evidence="10">Acyl-[acyl-carrier-protein]--phosphate acyltransferase</fullName>
    </alternativeName>
    <alternativeName>
        <fullName evidence="10">Phosphate-acyl-ACP acyltransferase</fullName>
    </alternativeName>
</protein>
<evidence type="ECO:0000256" key="2">
    <source>
        <dbReference type="ARBA" id="ARBA00022490"/>
    </source>
</evidence>
<organism evidence="11 12">
    <name type="scientific">Sharpea porci</name>
    <dbReference type="NCBI Taxonomy" id="2652286"/>
    <lineage>
        <taxon>Bacteria</taxon>
        <taxon>Bacillati</taxon>
        <taxon>Bacillota</taxon>
        <taxon>Erysipelotrichia</taxon>
        <taxon>Erysipelotrichales</taxon>
        <taxon>Coprobacillaceae</taxon>
        <taxon>Sharpea</taxon>
    </lineage>
</organism>
<evidence type="ECO:0000313" key="12">
    <source>
        <dbReference type="Proteomes" id="UP000442619"/>
    </source>
</evidence>
<evidence type="ECO:0000256" key="8">
    <source>
        <dbReference type="ARBA" id="ARBA00024069"/>
    </source>
</evidence>
<dbReference type="PANTHER" id="PTHR30100">
    <property type="entry name" value="FATTY ACID/PHOSPHOLIPID SYNTHESIS PROTEIN PLSX"/>
    <property type="match status" value="1"/>
</dbReference>
<evidence type="ECO:0000313" key="11">
    <source>
        <dbReference type="EMBL" id="MST88310.1"/>
    </source>
</evidence>
<dbReference type="InterPro" id="IPR003664">
    <property type="entry name" value="FA_synthesis"/>
</dbReference>
<dbReference type="SUPFAM" id="SSF53659">
    <property type="entry name" value="Isocitrate/Isopropylmalate dehydrogenase-like"/>
    <property type="match status" value="1"/>
</dbReference>
<dbReference type="Gene3D" id="3.40.718.10">
    <property type="entry name" value="Isopropylmalate Dehydrogenase"/>
    <property type="match status" value="1"/>
</dbReference>
<keyword evidence="2 10" id="KW-0963">Cytoplasm</keyword>
<dbReference type="HAMAP" id="MF_00019">
    <property type="entry name" value="PlsX"/>
    <property type="match status" value="1"/>
</dbReference>
<dbReference type="AlphaFoldDB" id="A0A844FS80"/>
<dbReference type="Proteomes" id="UP000442619">
    <property type="component" value="Unassembled WGS sequence"/>
</dbReference>
<comment type="subcellular location">
    <subcellularLocation>
        <location evidence="10">Cytoplasm</location>
    </subcellularLocation>
    <text evidence="10">Associated with the membrane possibly through PlsY.</text>
</comment>
<dbReference type="GO" id="GO:0005737">
    <property type="term" value="C:cytoplasm"/>
    <property type="evidence" value="ECO:0007669"/>
    <property type="project" value="UniProtKB-SubCell"/>
</dbReference>
<dbReference type="UniPathway" id="UPA00085"/>
<dbReference type="Pfam" id="PF02504">
    <property type="entry name" value="FA_synthesis"/>
    <property type="match status" value="1"/>
</dbReference>
<dbReference type="EMBL" id="VUNM01000002">
    <property type="protein sequence ID" value="MST88310.1"/>
    <property type="molecule type" value="Genomic_DNA"/>
</dbReference>
<evidence type="ECO:0000256" key="1">
    <source>
        <dbReference type="ARBA" id="ARBA00001232"/>
    </source>
</evidence>
<accession>A0A844FS80</accession>
<evidence type="ECO:0000256" key="9">
    <source>
        <dbReference type="ARBA" id="ARBA00046608"/>
    </source>
</evidence>
<keyword evidence="11" id="KW-0012">Acyltransferase</keyword>
<gene>
    <name evidence="10 11" type="primary">plsX</name>
    <name evidence="11" type="ORF">FYJ79_01635</name>
</gene>
<dbReference type="NCBIfam" id="TIGR00182">
    <property type="entry name" value="plsX"/>
    <property type="match status" value="1"/>
</dbReference>
<keyword evidence="5 10" id="KW-0443">Lipid metabolism</keyword>
<keyword evidence="3 10" id="KW-0444">Lipid biosynthesis</keyword>
<evidence type="ECO:0000256" key="10">
    <source>
        <dbReference type="HAMAP-Rule" id="MF_00019"/>
    </source>
</evidence>
<keyword evidence="4 10" id="KW-0808">Transferase</keyword>
<dbReference type="GO" id="GO:0006633">
    <property type="term" value="P:fatty acid biosynthetic process"/>
    <property type="evidence" value="ECO:0007669"/>
    <property type="project" value="UniProtKB-UniRule"/>
</dbReference>
<dbReference type="GO" id="GO:0008654">
    <property type="term" value="P:phospholipid biosynthetic process"/>
    <property type="evidence" value="ECO:0007669"/>
    <property type="project" value="UniProtKB-KW"/>
</dbReference>
<evidence type="ECO:0000256" key="3">
    <source>
        <dbReference type="ARBA" id="ARBA00022516"/>
    </source>
</evidence>
<evidence type="ECO:0000256" key="6">
    <source>
        <dbReference type="ARBA" id="ARBA00023209"/>
    </source>
</evidence>
<keyword evidence="6 10" id="KW-0594">Phospholipid biosynthesis</keyword>